<dbReference type="Pfam" id="PF06114">
    <property type="entry name" value="Peptidase_M78"/>
    <property type="match status" value="1"/>
</dbReference>
<organism evidence="2 3">
    <name type="scientific">Halopseudomonas salina</name>
    <dbReference type="NCBI Taxonomy" id="1323744"/>
    <lineage>
        <taxon>Bacteria</taxon>
        <taxon>Pseudomonadati</taxon>
        <taxon>Pseudomonadota</taxon>
        <taxon>Gammaproteobacteria</taxon>
        <taxon>Pseudomonadales</taxon>
        <taxon>Pseudomonadaceae</taxon>
        <taxon>Halopseudomonas</taxon>
    </lineage>
</organism>
<proteinExistence type="predicted"/>
<dbReference type="Gene3D" id="1.10.10.2910">
    <property type="match status" value="1"/>
</dbReference>
<dbReference type="EMBL" id="BMFF01000002">
    <property type="protein sequence ID" value="GGC91818.1"/>
    <property type="molecule type" value="Genomic_DNA"/>
</dbReference>
<evidence type="ECO:0000313" key="2">
    <source>
        <dbReference type="EMBL" id="GGC91818.1"/>
    </source>
</evidence>
<dbReference type="PANTHER" id="PTHR43236:SF1">
    <property type="entry name" value="BLL7220 PROTEIN"/>
    <property type="match status" value="1"/>
</dbReference>
<evidence type="ECO:0000259" key="1">
    <source>
        <dbReference type="Pfam" id="PF06114"/>
    </source>
</evidence>
<feature type="domain" description="IrrE N-terminal-like" evidence="1">
    <location>
        <begin position="29"/>
        <end position="148"/>
    </location>
</feature>
<keyword evidence="3" id="KW-1185">Reference proteome</keyword>
<reference evidence="3" key="1">
    <citation type="journal article" date="2019" name="Int. J. Syst. Evol. Microbiol.">
        <title>The Global Catalogue of Microorganisms (GCM) 10K type strain sequencing project: providing services to taxonomists for standard genome sequencing and annotation.</title>
        <authorList>
            <consortium name="The Broad Institute Genomics Platform"/>
            <consortium name="The Broad Institute Genome Sequencing Center for Infectious Disease"/>
            <person name="Wu L."/>
            <person name="Ma J."/>
        </authorList>
    </citation>
    <scope>NUCLEOTIDE SEQUENCE [LARGE SCALE GENOMIC DNA]</scope>
    <source>
        <strain evidence="3">CGMCC 1.12482</strain>
    </source>
</reference>
<protein>
    <submittedName>
        <fullName evidence="2">ImmA/IrrE family metallo-endopeptidase</fullName>
    </submittedName>
</protein>
<gene>
    <name evidence="2" type="ORF">GCM10007418_09310</name>
</gene>
<dbReference type="Proteomes" id="UP000638188">
    <property type="component" value="Unassembled WGS sequence"/>
</dbReference>
<dbReference type="InterPro" id="IPR052345">
    <property type="entry name" value="Rad_response_metalloprotease"/>
</dbReference>
<dbReference type="InterPro" id="IPR010359">
    <property type="entry name" value="IrrE_HExxH"/>
</dbReference>
<evidence type="ECO:0000313" key="3">
    <source>
        <dbReference type="Proteomes" id="UP000638188"/>
    </source>
</evidence>
<name>A0ABQ1PBC5_9GAMM</name>
<dbReference type="RefSeq" id="WP_188434324.1">
    <property type="nucleotide sequence ID" value="NZ_BMFF01000002.1"/>
</dbReference>
<comment type="caution">
    <text evidence="2">The sequence shown here is derived from an EMBL/GenBank/DDBJ whole genome shotgun (WGS) entry which is preliminary data.</text>
</comment>
<accession>A0ABQ1PBC5</accession>
<dbReference type="PANTHER" id="PTHR43236">
    <property type="entry name" value="ANTITOXIN HIGA1"/>
    <property type="match status" value="1"/>
</dbReference>
<sequence length="153" mass="16679">MKYHSANDVLKAHWDGKLPVNPAAIARDMGITVKAQQDLGYCGLYRFNDGAPEIIYSPEAYVPRLRFTVAHELGHHVNGDLHAPRDDSSTFSSAASSPIEVAANQFAAALLMPADVVRYLVRDKGMRDLGGLADKFGVSPAAMRFRLKNLGLI</sequence>